<dbReference type="EMBL" id="GBXM01010835">
    <property type="protein sequence ID" value="JAH97742.1"/>
    <property type="molecule type" value="Transcribed_RNA"/>
</dbReference>
<reference evidence="1" key="2">
    <citation type="journal article" date="2015" name="Fish Shellfish Immunol.">
        <title>Early steps in the European eel (Anguilla anguilla)-Vibrio vulnificus interaction in the gills: Role of the RtxA13 toxin.</title>
        <authorList>
            <person name="Callol A."/>
            <person name="Pajuelo D."/>
            <person name="Ebbesson L."/>
            <person name="Teles M."/>
            <person name="MacKenzie S."/>
            <person name="Amaro C."/>
        </authorList>
    </citation>
    <scope>NUCLEOTIDE SEQUENCE</scope>
</reference>
<reference evidence="1" key="1">
    <citation type="submission" date="2014-11" db="EMBL/GenBank/DDBJ databases">
        <authorList>
            <person name="Amaro Gonzalez C."/>
        </authorList>
    </citation>
    <scope>NUCLEOTIDE SEQUENCE</scope>
</reference>
<proteinExistence type="predicted"/>
<sequence length="49" mass="5678">MISRVTLFPKIKFKKIGRHTCLNLQRMEIRPCALSDTSPDIGIIFLIVY</sequence>
<name>A0A0E9X4W4_ANGAN</name>
<accession>A0A0E9X4W4</accession>
<organism evidence="1">
    <name type="scientific">Anguilla anguilla</name>
    <name type="common">European freshwater eel</name>
    <name type="synonym">Muraena anguilla</name>
    <dbReference type="NCBI Taxonomy" id="7936"/>
    <lineage>
        <taxon>Eukaryota</taxon>
        <taxon>Metazoa</taxon>
        <taxon>Chordata</taxon>
        <taxon>Craniata</taxon>
        <taxon>Vertebrata</taxon>
        <taxon>Euteleostomi</taxon>
        <taxon>Actinopterygii</taxon>
        <taxon>Neopterygii</taxon>
        <taxon>Teleostei</taxon>
        <taxon>Anguilliformes</taxon>
        <taxon>Anguillidae</taxon>
        <taxon>Anguilla</taxon>
    </lineage>
</organism>
<protein>
    <submittedName>
        <fullName evidence="1">Uncharacterized protein</fullName>
    </submittedName>
</protein>
<evidence type="ECO:0000313" key="1">
    <source>
        <dbReference type="EMBL" id="JAH97742.1"/>
    </source>
</evidence>
<dbReference type="AlphaFoldDB" id="A0A0E9X4W4"/>